<comment type="similarity">
    <text evidence="1">Belongs to the peptidase C1 family.</text>
</comment>
<dbReference type="Gene3D" id="3.90.70.10">
    <property type="entry name" value="Cysteine proteinases"/>
    <property type="match status" value="1"/>
</dbReference>
<name>A0A8B9HIF7_ASTMX</name>
<dbReference type="PANTHER" id="PTHR12411">
    <property type="entry name" value="CYSTEINE PROTEASE FAMILY C1-RELATED"/>
    <property type="match status" value="1"/>
</dbReference>
<keyword evidence="6" id="KW-1015">Disulfide bond</keyword>
<evidence type="ECO:0000259" key="8">
    <source>
        <dbReference type="SMART" id="SM00645"/>
    </source>
</evidence>
<evidence type="ECO:0000256" key="4">
    <source>
        <dbReference type="ARBA" id="ARBA00022807"/>
    </source>
</evidence>
<feature type="signal peptide" evidence="7">
    <location>
        <begin position="1"/>
        <end position="16"/>
    </location>
</feature>
<keyword evidence="7" id="KW-0732">Signal</keyword>
<reference evidence="10" key="1">
    <citation type="submission" date="2025-08" db="UniProtKB">
        <authorList>
            <consortium name="Ensembl"/>
        </authorList>
    </citation>
    <scope>IDENTIFICATION</scope>
</reference>
<evidence type="ECO:0000313" key="11">
    <source>
        <dbReference type="Proteomes" id="UP000694621"/>
    </source>
</evidence>
<evidence type="ECO:0000313" key="10">
    <source>
        <dbReference type="Ensembl" id="ENSAMXP00005010333.1"/>
    </source>
</evidence>
<organism evidence="10 11">
    <name type="scientific">Astyanax mexicanus</name>
    <name type="common">Blind cave fish</name>
    <name type="synonym">Astyanax fasciatus mexicanus</name>
    <dbReference type="NCBI Taxonomy" id="7994"/>
    <lineage>
        <taxon>Eukaryota</taxon>
        <taxon>Metazoa</taxon>
        <taxon>Chordata</taxon>
        <taxon>Craniata</taxon>
        <taxon>Vertebrata</taxon>
        <taxon>Euteleostomi</taxon>
        <taxon>Actinopterygii</taxon>
        <taxon>Neopterygii</taxon>
        <taxon>Teleostei</taxon>
        <taxon>Ostariophysi</taxon>
        <taxon>Characiformes</taxon>
        <taxon>Characoidei</taxon>
        <taxon>Acestrorhamphidae</taxon>
        <taxon>Acestrorhamphinae</taxon>
        <taxon>Astyanax</taxon>
    </lineage>
</organism>
<feature type="chain" id="PRO_5034613013" evidence="7">
    <location>
        <begin position="17"/>
        <end position="338"/>
    </location>
</feature>
<dbReference type="PROSITE" id="PS00640">
    <property type="entry name" value="THIOL_PROTEASE_ASN"/>
    <property type="match status" value="1"/>
</dbReference>
<evidence type="ECO:0000256" key="3">
    <source>
        <dbReference type="ARBA" id="ARBA00022801"/>
    </source>
</evidence>
<evidence type="ECO:0000256" key="5">
    <source>
        <dbReference type="ARBA" id="ARBA00023145"/>
    </source>
</evidence>
<keyword evidence="4" id="KW-0788">Thiol protease</keyword>
<dbReference type="Pfam" id="PF08246">
    <property type="entry name" value="Inhibitor_I29"/>
    <property type="match status" value="1"/>
</dbReference>
<sequence length="338" mass="38752">MRVVLAVAALVAMAVAAIVSQEELEFHNWKQEHGKSYDSEEEESERKMIWLNNRKLVLEHNMLADQGLKSYRLGMNIFADMENQEFQAMFSHCVKSFNDTETDSLCTSTFVPEKEGSALPCRVDWRRKGYVTDVKNQRNCGSCWAFSATGSLEGQMFRKTRRLISLSEQQLVDCSRCFGNHGCNGGLAIWAFNYIRSSKGLEADFTYPYKAQDRRCHFNPWKVRATCRGTVCLPRGNEIALKIAVARVGPISVSIDASKHTFQLYKSGVYDEPRCSNNRLNHAVLLVGYGRIRNRNRKQYWLVKNSWGTRWGENGYIRMSRNKMNQCGIAKRPVYPLV</sequence>
<keyword evidence="2" id="KW-0645">Protease</keyword>
<proteinExistence type="inferred from homology"/>
<evidence type="ECO:0000256" key="6">
    <source>
        <dbReference type="ARBA" id="ARBA00023157"/>
    </source>
</evidence>
<dbReference type="SMART" id="SM00848">
    <property type="entry name" value="Inhibitor_I29"/>
    <property type="match status" value="1"/>
</dbReference>
<dbReference type="PROSITE" id="PS00139">
    <property type="entry name" value="THIOL_PROTEASE_CYS"/>
    <property type="match status" value="1"/>
</dbReference>
<dbReference type="InterPro" id="IPR025660">
    <property type="entry name" value="Pept_his_AS"/>
</dbReference>
<protein>
    <submittedName>
        <fullName evidence="10">Cathepsin L1-like</fullName>
    </submittedName>
</protein>
<dbReference type="PRINTS" id="PR00705">
    <property type="entry name" value="PAPAIN"/>
</dbReference>
<evidence type="ECO:0000259" key="9">
    <source>
        <dbReference type="SMART" id="SM00848"/>
    </source>
</evidence>
<feature type="domain" description="Peptidase C1A papain C-terminal" evidence="8">
    <location>
        <begin position="119"/>
        <end position="337"/>
    </location>
</feature>
<dbReference type="Proteomes" id="UP000694621">
    <property type="component" value="Unplaced"/>
</dbReference>
<dbReference type="FunFam" id="3.90.70.10:FF:000006">
    <property type="entry name" value="Cathepsin S"/>
    <property type="match status" value="1"/>
</dbReference>
<keyword evidence="3" id="KW-0378">Hydrolase</keyword>
<dbReference type="Pfam" id="PF00112">
    <property type="entry name" value="Peptidase_C1"/>
    <property type="match status" value="1"/>
</dbReference>
<dbReference type="GO" id="GO:0006508">
    <property type="term" value="P:proteolysis"/>
    <property type="evidence" value="ECO:0007669"/>
    <property type="project" value="UniProtKB-KW"/>
</dbReference>
<dbReference type="InterPro" id="IPR000169">
    <property type="entry name" value="Pept_cys_AS"/>
</dbReference>
<dbReference type="GO" id="GO:0008234">
    <property type="term" value="F:cysteine-type peptidase activity"/>
    <property type="evidence" value="ECO:0007669"/>
    <property type="project" value="UniProtKB-KW"/>
</dbReference>
<dbReference type="AlphaFoldDB" id="A0A8B9HIF7"/>
<keyword evidence="5" id="KW-0865">Zymogen</keyword>
<dbReference type="CDD" id="cd02248">
    <property type="entry name" value="Peptidase_C1A"/>
    <property type="match status" value="1"/>
</dbReference>
<dbReference type="PROSITE" id="PS00639">
    <property type="entry name" value="THIOL_PROTEASE_HIS"/>
    <property type="match status" value="1"/>
</dbReference>
<dbReference type="InterPro" id="IPR039417">
    <property type="entry name" value="Peptidase_C1A_papain-like"/>
</dbReference>
<dbReference type="InterPro" id="IPR038765">
    <property type="entry name" value="Papain-like_cys_pep_sf"/>
</dbReference>
<evidence type="ECO:0000256" key="1">
    <source>
        <dbReference type="ARBA" id="ARBA00008455"/>
    </source>
</evidence>
<dbReference type="Ensembl" id="ENSAMXT00005011496.1">
    <property type="protein sequence ID" value="ENSAMXP00005010333.1"/>
    <property type="gene ID" value="ENSAMXG00005005764.1"/>
</dbReference>
<dbReference type="InterPro" id="IPR013201">
    <property type="entry name" value="Prot_inhib_I29"/>
</dbReference>
<evidence type="ECO:0000256" key="7">
    <source>
        <dbReference type="SAM" id="SignalP"/>
    </source>
</evidence>
<dbReference type="InterPro" id="IPR013128">
    <property type="entry name" value="Peptidase_C1A"/>
</dbReference>
<dbReference type="SMART" id="SM00645">
    <property type="entry name" value="Pept_C1"/>
    <property type="match status" value="1"/>
</dbReference>
<dbReference type="InterPro" id="IPR000668">
    <property type="entry name" value="Peptidase_C1A_C"/>
</dbReference>
<accession>A0A8B9HIF7</accession>
<dbReference type="SUPFAM" id="SSF54001">
    <property type="entry name" value="Cysteine proteinases"/>
    <property type="match status" value="1"/>
</dbReference>
<feature type="domain" description="Cathepsin propeptide inhibitor" evidence="9">
    <location>
        <begin position="26"/>
        <end position="86"/>
    </location>
</feature>
<dbReference type="InterPro" id="IPR025661">
    <property type="entry name" value="Pept_asp_AS"/>
</dbReference>
<evidence type="ECO:0000256" key="2">
    <source>
        <dbReference type="ARBA" id="ARBA00022670"/>
    </source>
</evidence>